<dbReference type="STRING" id="517417.Cpar_1092"/>
<dbReference type="GO" id="GO:0006260">
    <property type="term" value="P:DNA replication"/>
    <property type="evidence" value="ECO:0007669"/>
    <property type="project" value="UniProtKB-KW"/>
</dbReference>
<dbReference type="GO" id="GO:0008408">
    <property type="term" value="F:3'-5' exonuclease activity"/>
    <property type="evidence" value="ECO:0007669"/>
    <property type="project" value="InterPro"/>
</dbReference>
<proteinExistence type="inferred from homology"/>
<evidence type="ECO:0000256" key="7">
    <source>
        <dbReference type="RuleBase" id="RU363069"/>
    </source>
</evidence>
<keyword evidence="7" id="KW-0235">DNA replication</keyword>
<dbReference type="PANTHER" id="PTHR30337">
    <property type="entry name" value="COMPONENT OF ATP-DEPENDENT DSDNA EXONUCLEASE"/>
    <property type="match status" value="1"/>
</dbReference>
<evidence type="ECO:0000256" key="3">
    <source>
        <dbReference type="ARBA" id="ARBA00013365"/>
    </source>
</evidence>
<comment type="similarity">
    <text evidence="1 7">Belongs to the SbcD family.</text>
</comment>
<dbReference type="Gene3D" id="3.60.21.10">
    <property type="match status" value="1"/>
</dbReference>
<comment type="subunit">
    <text evidence="2 7">Heterodimer of SbcC and SbcD.</text>
</comment>
<dbReference type="SUPFAM" id="SSF56300">
    <property type="entry name" value="Metallo-dependent phosphatases"/>
    <property type="match status" value="1"/>
</dbReference>
<gene>
    <name evidence="7" type="primary">sbcD</name>
    <name evidence="10" type="ordered locus">Cpar_1092</name>
</gene>
<dbReference type="Pfam" id="PF12320">
    <property type="entry name" value="SbcD_C"/>
    <property type="match status" value="1"/>
</dbReference>
<evidence type="ECO:0000259" key="8">
    <source>
        <dbReference type="Pfam" id="PF00149"/>
    </source>
</evidence>
<dbReference type="KEGG" id="cpc:Cpar_1092"/>
<keyword evidence="7" id="KW-0255">Endonuclease</keyword>
<evidence type="ECO:0000256" key="5">
    <source>
        <dbReference type="ARBA" id="ARBA00022801"/>
    </source>
</evidence>
<evidence type="ECO:0000313" key="11">
    <source>
        <dbReference type="Proteomes" id="UP000008811"/>
    </source>
</evidence>
<comment type="function">
    <text evidence="7">SbcCD cleaves DNA hairpin structures. These structures can inhibit DNA replication and are intermediates in certain DNA recombination reactions. The complex acts as a 3'-&gt;5' double strand exonuclease that can open hairpins. It also has a 5' single-strand endonuclease activity.</text>
</comment>
<evidence type="ECO:0000256" key="2">
    <source>
        <dbReference type="ARBA" id="ARBA00011322"/>
    </source>
</evidence>
<dbReference type="GO" id="GO:0006310">
    <property type="term" value="P:DNA recombination"/>
    <property type="evidence" value="ECO:0007669"/>
    <property type="project" value="UniProtKB-KW"/>
</dbReference>
<dbReference type="PANTHER" id="PTHR30337:SF0">
    <property type="entry name" value="NUCLEASE SBCCD SUBUNIT D"/>
    <property type="match status" value="1"/>
</dbReference>
<dbReference type="eggNOG" id="COG0420">
    <property type="taxonomic scope" value="Bacteria"/>
</dbReference>
<dbReference type="GO" id="GO:0004519">
    <property type="term" value="F:endonuclease activity"/>
    <property type="evidence" value="ECO:0007669"/>
    <property type="project" value="UniProtKB-KW"/>
</dbReference>
<evidence type="ECO:0000256" key="6">
    <source>
        <dbReference type="ARBA" id="ARBA00022839"/>
    </source>
</evidence>
<protein>
    <recommendedName>
        <fullName evidence="3 7">Nuclease SbcCD subunit D</fullName>
    </recommendedName>
</protein>
<dbReference type="AlphaFoldDB" id="B3QNJ7"/>
<keyword evidence="7" id="KW-0233">DNA recombination</keyword>
<dbReference type="InterPro" id="IPR026843">
    <property type="entry name" value="SbcD_C"/>
</dbReference>
<dbReference type="InterPro" id="IPR004593">
    <property type="entry name" value="SbcD"/>
</dbReference>
<dbReference type="NCBIfam" id="TIGR00619">
    <property type="entry name" value="sbcd"/>
    <property type="match status" value="1"/>
</dbReference>
<dbReference type="OrthoDB" id="9773856at2"/>
<dbReference type="EMBL" id="CP001099">
    <property type="protein sequence ID" value="ACF11500.1"/>
    <property type="molecule type" value="Genomic_DNA"/>
</dbReference>
<accession>B3QNJ7</accession>
<evidence type="ECO:0000256" key="1">
    <source>
        <dbReference type="ARBA" id="ARBA00010555"/>
    </source>
</evidence>
<keyword evidence="4 7" id="KW-0540">Nuclease</keyword>
<keyword evidence="5 7" id="KW-0378">Hydrolase</keyword>
<evidence type="ECO:0000313" key="10">
    <source>
        <dbReference type="EMBL" id="ACF11500.1"/>
    </source>
</evidence>
<dbReference type="HOGENOM" id="CLU_038045_2_0_10"/>
<dbReference type="InterPro" id="IPR004843">
    <property type="entry name" value="Calcineurin-like_PHP"/>
</dbReference>
<organism evidence="10 11">
    <name type="scientific">Chlorobaculum parvum (strain DSM 263 / NCIMB 8327)</name>
    <name type="common">Chlorobium vibrioforme subsp. thiosulfatophilum</name>
    <dbReference type="NCBI Taxonomy" id="517417"/>
    <lineage>
        <taxon>Bacteria</taxon>
        <taxon>Pseudomonadati</taxon>
        <taxon>Chlorobiota</taxon>
        <taxon>Chlorobiia</taxon>
        <taxon>Chlorobiales</taxon>
        <taxon>Chlorobiaceae</taxon>
        <taxon>Chlorobaculum</taxon>
    </lineage>
</organism>
<feature type="domain" description="Calcineurin-like phosphoesterase" evidence="8">
    <location>
        <begin position="1"/>
        <end position="238"/>
    </location>
</feature>
<keyword evidence="6 7" id="KW-0269">Exonuclease</keyword>
<dbReference type="Pfam" id="PF00149">
    <property type="entry name" value="Metallophos"/>
    <property type="match status" value="1"/>
</dbReference>
<dbReference type="InterPro" id="IPR041796">
    <property type="entry name" value="Mre11_N"/>
</dbReference>
<dbReference type="Proteomes" id="UP000008811">
    <property type="component" value="Chromosome"/>
</dbReference>
<dbReference type="Gene3D" id="3.30.160.720">
    <property type="match status" value="1"/>
</dbReference>
<reference evidence="10" key="1">
    <citation type="submission" date="2008-06" db="EMBL/GenBank/DDBJ databases">
        <title>Complete sequence of Chlorobaculum parvum NCIB 8327.</title>
        <authorList>
            <consortium name="US DOE Joint Genome Institute"/>
            <person name="Lucas S."/>
            <person name="Copeland A."/>
            <person name="Lapidus A."/>
            <person name="Glavina del Rio T."/>
            <person name="Dalin E."/>
            <person name="Tice H."/>
            <person name="Bruce D."/>
            <person name="Goodwin L."/>
            <person name="Pitluck S."/>
            <person name="Schmutz J."/>
            <person name="Larimer F."/>
            <person name="Land M."/>
            <person name="Hauser L."/>
            <person name="Kyrpides N."/>
            <person name="Mikhailova N."/>
            <person name="Zhao F."/>
            <person name="Li T."/>
            <person name="Liu Z."/>
            <person name="Overmann J."/>
            <person name="Bryant D.A."/>
            <person name="Richardson P."/>
        </authorList>
    </citation>
    <scope>NUCLEOTIDE SEQUENCE [LARGE SCALE GENOMIC DNA]</scope>
    <source>
        <strain evidence="10">NCIB 8327</strain>
    </source>
</reference>
<dbReference type="InterPro" id="IPR050535">
    <property type="entry name" value="DNA_Repair-Maintenance_Comp"/>
</dbReference>
<evidence type="ECO:0000256" key="4">
    <source>
        <dbReference type="ARBA" id="ARBA00022722"/>
    </source>
</evidence>
<dbReference type="CDD" id="cd00840">
    <property type="entry name" value="MPP_Mre11_N"/>
    <property type="match status" value="1"/>
</dbReference>
<keyword evidence="11" id="KW-1185">Reference proteome</keyword>
<evidence type="ECO:0000259" key="9">
    <source>
        <dbReference type="Pfam" id="PF12320"/>
    </source>
</evidence>
<dbReference type="RefSeq" id="WP_012502333.1">
    <property type="nucleotide sequence ID" value="NC_011027.1"/>
</dbReference>
<dbReference type="InterPro" id="IPR029052">
    <property type="entry name" value="Metallo-depent_PP-like"/>
</dbReference>
<feature type="domain" description="Nuclease SbcCD subunit D C-terminal" evidence="9">
    <location>
        <begin position="287"/>
        <end position="381"/>
    </location>
</feature>
<sequence>MKILHTSDWHLGRTLYGRSRQREFELFLDWLAELVESRGIEALIVSGDIFDTTTPSNASQRLYYRFLHRIALSSDSPCRHIIIVGGNHDSPSFLDAPKDLLRSFDVHVLGAVNGEPEEEVLVLRDANGEPEAVVCAVPYLRDRDIRTVEAGESMEDKNRKLIEGVARHYAEVARIAEERRQSLGCDIPVIATGHLFTAGGVKLEDDGVREIYVGSLARIGASAFPASLDYVALGHLHVPQRVGGEERLRYSGSPIPMGFGEARQRKLVLEVEFEGHVPKVTEVEVPCFQPLEKLAGSLDEVTAAIAVLRSAGSSAWLEIDYIGDQPASVVQEALEAAVEASLLEIRRIRNNRPLRQAMGQLDEDETLEQLDPEAVFERCLDVRKIDETLRPVLLESYREVLRSIHEDDVRAEEGGAG</sequence>
<name>B3QNJ7_CHLP8</name>